<sequence>MTREEKFQVIEDLTSQLAENSVIYLADISGLDATATSNLRRACFKADIKLSVVKNTLLEKAMEKSDKDFGDLPSTLKGNTSVFYASVANAPAKVIQDFLKKSKGEKPLLKGAYIAEEVYVGANQLPALVSIKSKEEVIGDIITILQSPIKNVVSALTNEARPDRAGEAVEASTEEAAE</sequence>
<comment type="function">
    <text evidence="1 6">Forms part of the ribosomal stalk, playing a central role in the interaction of the ribosome with GTP-bound translation factors.</text>
</comment>
<dbReference type="OrthoDB" id="1523686at2"/>
<evidence type="ECO:0000256" key="5">
    <source>
        <dbReference type="ARBA" id="ARBA00035202"/>
    </source>
</evidence>
<dbReference type="GO" id="GO:1990904">
    <property type="term" value="C:ribonucleoprotein complex"/>
    <property type="evidence" value="ECO:0007669"/>
    <property type="project" value="UniProtKB-KW"/>
</dbReference>
<dbReference type="SUPFAM" id="SSF160369">
    <property type="entry name" value="Ribosomal protein L10-like"/>
    <property type="match status" value="1"/>
</dbReference>
<dbReference type="GO" id="GO:0006412">
    <property type="term" value="P:translation"/>
    <property type="evidence" value="ECO:0007669"/>
    <property type="project" value="UniProtKB-UniRule"/>
</dbReference>
<evidence type="ECO:0000256" key="2">
    <source>
        <dbReference type="ARBA" id="ARBA00008889"/>
    </source>
</evidence>
<organism evidence="7 8">
    <name type="scientific">Wenyingzhuangia fucanilytica</name>
    <dbReference type="NCBI Taxonomy" id="1790137"/>
    <lineage>
        <taxon>Bacteria</taxon>
        <taxon>Pseudomonadati</taxon>
        <taxon>Bacteroidota</taxon>
        <taxon>Flavobacteriia</taxon>
        <taxon>Flavobacteriales</taxon>
        <taxon>Flavobacteriaceae</taxon>
        <taxon>Wenyingzhuangia</taxon>
    </lineage>
</organism>
<keyword evidence="3 6" id="KW-0689">Ribosomal protein</keyword>
<dbReference type="PANTHER" id="PTHR11560">
    <property type="entry name" value="39S RIBOSOMAL PROTEIN L10, MITOCHONDRIAL"/>
    <property type="match status" value="1"/>
</dbReference>
<evidence type="ECO:0000313" key="7">
    <source>
        <dbReference type="EMBL" id="ANW95180.1"/>
    </source>
</evidence>
<dbReference type="EMBL" id="CP014224">
    <property type="protein sequence ID" value="ANW95180.1"/>
    <property type="molecule type" value="Genomic_DNA"/>
</dbReference>
<proteinExistence type="inferred from homology"/>
<evidence type="ECO:0000256" key="6">
    <source>
        <dbReference type="HAMAP-Rule" id="MF_00362"/>
    </source>
</evidence>
<evidence type="ECO:0000256" key="3">
    <source>
        <dbReference type="ARBA" id="ARBA00022980"/>
    </source>
</evidence>
<dbReference type="Proteomes" id="UP000092967">
    <property type="component" value="Chromosome"/>
</dbReference>
<dbReference type="RefSeq" id="WP_068824285.1">
    <property type="nucleotide sequence ID" value="NZ_CP014224.1"/>
</dbReference>
<dbReference type="Gene3D" id="3.30.70.1730">
    <property type="match status" value="1"/>
</dbReference>
<dbReference type="InterPro" id="IPR043141">
    <property type="entry name" value="Ribosomal_uL10-like_sf"/>
</dbReference>
<dbReference type="CDD" id="cd05797">
    <property type="entry name" value="Ribosomal_L10"/>
    <property type="match status" value="1"/>
</dbReference>
<keyword evidence="4 6" id="KW-0687">Ribonucleoprotein</keyword>
<evidence type="ECO:0000256" key="4">
    <source>
        <dbReference type="ARBA" id="ARBA00023274"/>
    </source>
</evidence>
<comment type="similarity">
    <text evidence="2 6">Belongs to the universal ribosomal protein uL10 family.</text>
</comment>
<keyword evidence="6" id="KW-0694">RNA-binding</keyword>
<dbReference type="HAMAP" id="MF_00362">
    <property type="entry name" value="Ribosomal_uL10"/>
    <property type="match status" value="1"/>
</dbReference>
<name>A0A1B1Y347_9FLAO</name>
<gene>
    <name evidence="6" type="primary">rplJ</name>
    <name evidence="7" type="ORF">AXE80_02285</name>
</gene>
<dbReference type="Pfam" id="PF00466">
    <property type="entry name" value="Ribosomal_L10"/>
    <property type="match status" value="1"/>
</dbReference>
<dbReference type="STRING" id="1790137.AXE80_02285"/>
<dbReference type="InterPro" id="IPR047865">
    <property type="entry name" value="Ribosomal_uL10_bac_type"/>
</dbReference>
<reference evidence="7 8" key="1">
    <citation type="submission" date="2016-02" db="EMBL/GenBank/DDBJ databases">
        <authorList>
            <person name="Wen L."/>
            <person name="He K."/>
            <person name="Yang H."/>
        </authorList>
    </citation>
    <scope>NUCLEOTIDE SEQUENCE [LARGE SCALE GENOMIC DNA]</scope>
    <source>
        <strain evidence="7 8">CZ1127</strain>
    </source>
</reference>
<evidence type="ECO:0000256" key="1">
    <source>
        <dbReference type="ARBA" id="ARBA00002633"/>
    </source>
</evidence>
<keyword evidence="6" id="KW-0699">rRNA-binding</keyword>
<comment type="subunit">
    <text evidence="6">Part of the ribosomal stalk of the 50S ribosomal subunit. The N-terminus interacts with L11 and the large rRNA to form the base of the stalk. The C-terminus forms an elongated spine to which L12 dimers bind in a sequential fashion forming a multimeric L10(L12)X complex.</text>
</comment>
<dbReference type="NCBIfam" id="NF000955">
    <property type="entry name" value="PRK00099.1-1"/>
    <property type="match status" value="1"/>
</dbReference>
<dbReference type="InterPro" id="IPR001790">
    <property type="entry name" value="Ribosomal_uL10"/>
</dbReference>
<dbReference type="KEGG" id="wfu:AXE80_02285"/>
<protein>
    <recommendedName>
        <fullName evidence="5 6">Large ribosomal subunit protein uL10</fullName>
    </recommendedName>
</protein>
<dbReference type="GO" id="GO:0005840">
    <property type="term" value="C:ribosome"/>
    <property type="evidence" value="ECO:0007669"/>
    <property type="project" value="UniProtKB-KW"/>
</dbReference>
<dbReference type="AlphaFoldDB" id="A0A1B1Y347"/>
<accession>A0A1B1Y347</accession>
<evidence type="ECO:0000313" key="8">
    <source>
        <dbReference type="Proteomes" id="UP000092967"/>
    </source>
</evidence>
<keyword evidence="8" id="KW-1185">Reference proteome</keyword>
<dbReference type="GO" id="GO:0070180">
    <property type="term" value="F:large ribosomal subunit rRNA binding"/>
    <property type="evidence" value="ECO:0007669"/>
    <property type="project" value="UniProtKB-UniRule"/>
</dbReference>
<dbReference type="InterPro" id="IPR022973">
    <property type="entry name" value="Ribosomal_uL10_bac"/>
</dbReference>